<evidence type="ECO:0000313" key="3">
    <source>
        <dbReference type="Proteomes" id="UP000006039"/>
    </source>
</evidence>
<evidence type="ECO:0000313" key="2">
    <source>
        <dbReference type="EnsemblFungi" id="EJT75331"/>
    </source>
</evidence>
<dbReference type="EMBL" id="GL385397">
    <property type="protein sequence ID" value="EJT75331.1"/>
    <property type="molecule type" value="Genomic_DNA"/>
</dbReference>
<dbReference type="VEuPathDB" id="FungiDB:GGTG_05268"/>
<dbReference type="Proteomes" id="UP000006039">
    <property type="component" value="Unassembled WGS sequence"/>
</dbReference>
<organism evidence="1">
    <name type="scientific">Gaeumannomyces tritici (strain R3-111a-1)</name>
    <name type="common">Wheat and barley take-all root rot fungus</name>
    <name type="synonym">Gaeumannomyces graminis var. tritici</name>
    <dbReference type="NCBI Taxonomy" id="644352"/>
    <lineage>
        <taxon>Eukaryota</taxon>
        <taxon>Fungi</taxon>
        <taxon>Dikarya</taxon>
        <taxon>Ascomycota</taxon>
        <taxon>Pezizomycotina</taxon>
        <taxon>Sordariomycetes</taxon>
        <taxon>Sordariomycetidae</taxon>
        <taxon>Magnaporthales</taxon>
        <taxon>Magnaporthaceae</taxon>
        <taxon>Gaeumannomyces</taxon>
    </lineage>
</organism>
<dbReference type="GeneID" id="20345726"/>
<dbReference type="HOGENOM" id="CLU_2483493_0_0_1"/>
<reference evidence="3" key="1">
    <citation type="submission" date="2010-07" db="EMBL/GenBank/DDBJ databases">
        <title>The genome sequence of Gaeumannomyces graminis var. tritici strain R3-111a-1.</title>
        <authorList>
            <consortium name="The Broad Institute Genome Sequencing Platform"/>
            <person name="Ma L.-J."/>
            <person name="Dead R."/>
            <person name="Young S."/>
            <person name="Zeng Q."/>
            <person name="Koehrsen M."/>
            <person name="Alvarado L."/>
            <person name="Berlin A."/>
            <person name="Chapman S.B."/>
            <person name="Chen Z."/>
            <person name="Freedman E."/>
            <person name="Gellesch M."/>
            <person name="Goldberg J."/>
            <person name="Griggs A."/>
            <person name="Gujja S."/>
            <person name="Heilman E.R."/>
            <person name="Heiman D."/>
            <person name="Hepburn T."/>
            <person name="Howarth C."/>
            <person name="Jen D."/>
            <person name="Larson L."/>
            <person name="Mehta T."/>
            <person name="Neiman D."/>
            <person name="Pearson M."/>
            <person name="Roberts A."/>
            <person name="Saif S."/>
            <person name="Shea T."/>
            <person name="Shenoy N."/>
            <person name="Sisk P."/>
            <person name="Stolte C."/>
            <person name="Sykes S."/>
            <person name="Walk T."/>
            <person name="White J."/>
            <person name="Yandava C."/>
            <person name="Haas B."/>
            <person name="Nusbaum C."/>
            <person name="Birren B."/>
        </authorList>
    </citation>
    <scope>NUCLEOTIDE SEQUENCE [LARGE SCALE GENOMIC DNA]</scope>
    <source>
        <strain evidence="3">R3-111a-1</strain>
    </source>
</reference>
<dbReference type="AlphaFoldDB" id="J3NVF3"/>
<evidence type="ECO:0000313" key="1">
    <source>
        <dbReference type="EMBL" id="EJT75331.1"/>
    </source>
</evidence>
<protein>
    <submittedName>
        <fullName evidence="1 2">Uncharacterized protein</fullName>
    </submittedName>
</protein>
<dbReference type="RefSeq" id="XP_009221331.1">
    <property type="nucleotide sequence ID" value="XM_009223067.1"/>
</dbReference>
<dbReference type="EnsemblFungi" id="EJT75331">
    <property type="protein sequence ID" value="EJT75331"/>
    <property type="gene ID" value="GGTG_05268"/>
</dbReference>
<gene>
    <name evidence="2" type="primary">20345726</name>
    <name evidence="1" type="ORF">GGTG_05268</name>
</gene>
<keyword evidence="3" id="KW-1185">Reference proteome</keyword>
<reference evidence="2" key="5">
    <citation type="submission" date="2018-04" db="UniProtKB">
        <authorList>
            <consortium name="EnsemblFungi"/>
        </authorList>
    </citation>
    <scope>IDENTIFICATION</scope>
    <source>
        <strain evidence="2">R3-111a-1</strain>
    </source>
</reference>
<accession>J3NVF3</accession>
<name>J3NVF3_GAET3</name>
<reference evidence="2" key="4">
    <citation type="journal article" date="2015" name="G3 (Bethesda)">
        <title>Genome sequences of three phytopathogenic species of the Magnaporthaceae family of fungi.</title>
        <authorList>
            <person name="Okagaki L.H."/>
            <person name="Nunes C.C."/>
            <person name="Sailsbery J."/>
            <person name="Clay B."/>
            <person name="Brown D."/>
            <person name="John T."/>
            <person name="Oh Y."/>
            <person name="Young N."/>
            <person name="Fitzgerald M."/>
            <person name="Haas B.J."/>
            <person name="Zeng Q."/>
            <person name="Young S."/>
            <person name="Adiconis X."/>
            <person name="Fan L."/>
            <person name="Levin J.Z."/>
            <person name="Mitchell T.K."/>
            <person name="Okubara P.A."/>
            <person name="Farman M.L."/>
            <person name="Kohn L.M."/>
            <person name="Birren B."/>
            <person name="Ma L.-J."/>
            <person name="Dean R.A."/>
        </authorList>
    </citation>
    <scope>NUCLEOTIDE SEQUENCE</scope>
    <source>
        <strain evidence="2">R3-111a-1</strain>
    </source>
</reference>
<sequence length="87" mass="9774">MAGKKALLLHEKEAIWAKRSWRSIAVFWSPQQRKPTATEDFILIDEPYGTHVRPPFDSSEAICDPLAGFPTPEPCNARAEGLSKRPL</sequence>
<proteinExistence type="predicted"/>
<reference evidence="1" key="3">
    <citation type="submission" date="2010-09" db="EMBL/GenBank/DDBJ databases">
        <title>Annotation of Gaeumannomyces graminis var. tritici R3-111a-1.</title>
        <authorList>
            <consortium name="The Broad Institute Genome Sequencing Platform"/>
            <person name="Ma L.-J."/>
            <person name="Dead R."/>
            <person name="Young S.K."/>
            <person name="Zeng Q."/>
            <person name="Gargeya S."/>
            <person name="Fitzgerald M."/>
            <person name="Haas B."/>
            <person name="Abouelleil A."/>
            <person name="Alvarado L."/>
            <person name="Arachchi H.M."/>
            <person name="Berlin A."/>
            <person name="Brown A."/>
            <person name="Chapman S.B."/>
            <person name="Chen Z."/>
            <person name="Dunbar C."/>
            <person name="Freedman E."/>
            <person name="Gearin G."/>
            <person name="Gellesch M."/>
            <person name="Goldberg J."/>
            <person name="Griggs A."/>
            <person name="Gujja S."/>
            <person name="Heiman D."/>
            <person name="Howarth C."/>
            <person name="Larson L."/>
            <person name="Lui A."/>
            <person name="MacDonald P.J.P."/>
            <person name="Mehta T."/>
            <person name="Montmayeur A."/>
            <person name="Murphy C."/>
            <person name="Neiman D."/>
            <person name="Pearson M."/>
            <person name="Priest M."/>
            <person name="Roberts A."/>
            <person name="Saif S."/>
            <person name="Shea T."/>
            <person name="Shenoy N."/>
            <person name="Sisk P."/>
            <person name="Stolte C."/>
            <person name="Sykes S."/>
            <person name="Yandava C."/>
            <person name="Wortman J."/>
            <person name="Nusbaum C."/>
            <person name="Birren B."/>
        </authorList>
    </citation>
    <scope>NUCLEOTIDE SEQUENCE</scope>
    <source>
        <strain evidence="1">R3-111a-1</strain>
    </source>
</reference>
<reference evidence="1" key="2">
    <citation type="submission" date="2010-07" db="EMBL/GenBank/DDBJ databases">
        <authorList>
            <consortium name="The Broad Institute Genome Sequencing Platform"/>
            <consortium name="Broad Institute Genome Sequencing Center for Infectious Disease"/>
            <person name="Ma L.-J."/>
            <person name="Dead R."/>
            <person name="Young S."/>
            <person name="Zeng Q."/>
            <person name="Koehrsen M."/>
            <person name="Alvarado L."/>
            <person name="Berlin A."/>
            <person name="Chapman S.B."/>
            <person name="Chen Z."/>
            <person name="Freedman E."/>
            <person name="Gellesch M."/>
            <person name="Goldberg J."/>
            <person name="Griggs A."/>
            <person name="Gujja S."/>
            <person name="Heilman E.R."/>
            <person name="Heiman D."/>
            <person name="Hepburn T."/>
            <person name="Howarth C."/>
            <person name="Jen D."/>
            <person name="Larson L."/>
            <person name="Mehta T."/>
            <person name="Neiman D."/>
            <person name="Pearson M."/>
            <person name="Roberts A."/>
            <person name="Saif S."/>
            <person name="Shea T."/>
            <person name="Shenoy N."/>
            <person name="Sisk P."/>
            <person name="Stolte C."/>
            <person name="Sykes S."/>
            <person name="Walk T."/>
            <person name="White J."/>
            <person name="Yandava C."/>
            <person name="Haas B."/>
            <person name="Nusbaum C."/>
            <person name="Birren B."/>
        </authorList>
    </citation>
    <scope>NUCLEOTIDE SEQUENCE</scope>
    <source>
        <strain evidence="1">R3-111a-1</strain>
    </source>
</reference>